<reference evidence="1 2" key="1">
    <citation type="submission" date="2024-05" db="EMBL/GenBank/DDBJ databases">
        <authorList>
            <person name="De Oliveira J.P."/>
            <person name="Noriler S.A."/>
            <person name="De Oliveira A.G."/>
            <person name="Sipoli D.S."/>
        </authorList>
    </citation>
    <scope>NUCLEOTIDE SEQUENCE [LARGE SCALE GENOMIC DNA]</scope>
    <source>
        <strain evidence="1 2">LABIM192</strain>
    </source>
</reference>
<dbReference type="Proteomes" id="UP001462502">
    <property type="component" value="Unassembled WGS sequence"/>
</dbReference>
<gene>
    <name evidence="1" type="ORF">ABI908_09090</name>
</gene>
<sequence length="310" mass="35182">MKNIQYINKLIDKIFKSSVSDFLNDLIVRKISCYVVCPHNVKVYVENPYHSYSVHELFRRQKLGLESLSMISPIEVKDVFLLELKERTLQELAALGRARAISFNQALLINLKTASPFSTSHYVLALANENVPQLGGHDFSCSIPVSVEDILIHGSDFEKLENIYIHDNAKSRLIVKSEKVSILNLVAYDYYKGNQDREYDRKKVSSMLSKEKCNEVVLNKMEIDRLAAVLNKKFNPKRGASNNKNIPGKILLSCDMERYRIDECISDALVLVNYLADYGKGSVSRRDDIESIAKNSGLSKTLSHLISTML</sequence>
<dbReference type="RefSeq" id="WP_347949818.1">
    <property type="nucleotide sequence ID" value="NZ_JBDXMI010000001.1"/>
</dbReference>
<dbReference type="EMBL" id="JBDXMI010000001">
    <property type="protein sequence ID" value="MEO9384258.1"/>
    <property type="molecule type" value="Genomic_DNA"/>
</dbReference>
<keyword evidence="2" id="KW-1185">Reference proteome</keyword>
<name>A0ABV0ISJ1_9NEIS</name>
<organism evidence="1 2">
    <name type="scientific">Chromobacterium phragmitis</name>
    <dbReference type="NCBI Taxonomy" id="2202141"/>
    <lineage>
        <taxon>Bacteria</taxon>
        <taxon>Pseudomonadati</taxon>
        <taxon>Pseudomonadota</taxon>
        <taxon>Betaproteobacteria</taxon>
        <taxon>Neisseriales</taxon>
        <taxon>Chromobacteriaceae</taxon>
        <taxon>Chromobacterium</taxon>
    </lineage>
</organism>
<evidence type="ECO:0000313" key="2">
    <source>
        <dbReference type="Proteomes" id="UP001462502"/>
    </source>
</evidence>
<comment type="caution">
    <text evidence="1">The sequence shown here is derived from an EMBL/GenBank/DDBJ whole genome shotgun (WGS) entry which is preliminary data.</text>
</comment>
<protein>
    <submittedName>
        <fullName evidence="1">Uncharacterized protein</fullName>
    </submittedName>
</protein>
<accession>A0ABV0ISJ1</accession>
<evidence type="ECO:0000313" key="1">
    <source>
        <dbReference type="EMBL" id="MEO9384258.1"/>
    </source>
</evidence>
<proteinExistence type="predicted"/>